<proteinExistence type="predicted"/>
<organism evidence="1 2">
    <name type="scientific">Ornatilinea apprima</name>
    <dbReference type="NCBI Taxonomy" id="1134406"/>
    <lineage>
        <taxon>Bacteria</taxon>
        <taxon>Bacillati</taxon>
        <taxon>Chloroflexota</taxon>
        <taxon>Anaerolineae</taxon>
        <taxon>Anaerolineales</taxon>
        <taxon>Anaerolineaceae</taxon>
        <taxon>Ornatilinea</taxon>
    </lineage>
</organism>
<gene>
    <name evidence="1" type="ORF">ADN00_03720</name>
</gene>
<evidence type="ECO:0000313" key="1">
    <source>
        <dbReference type="EMBL" id="KPL79010.1"/>
    </source>
</evidence>
<sequence>MILNVGYGFIWREDYEFPWLSSVFYAFLFFKTARPTSPLFALRWALIGFASGTISMGSG</sequence>
<comment type="caution">
    <text evidence="1">The sequence shown here is derived from an EMBL/GenBank/DDBJ whole genome shotgun (WGS) entry which is preliminary data.</text>
</comment>
<dbReference type="AlphaFoldDB" id="A0A0N8GNT7"/>
<accession>A0A0N8GNT7</accession>
<reference evidence="1 2" key="1">
    <citation type="submission" date="2015-07" db="EMBL/GenBank/DDBJ databases">
        <title>Genome sequence of Ornatilinea apprima DSM 23815.</title>
        <authorList>
            <person name="Hemp J."/>
            <person name="Ward L.M."/>
            <person name="Pace L.A."/>
            <person name="Fischer W.W."/>
        </authorList>
    </citation>
    <scope>NUCLEOTIDE SEQUENCE [LARGE SCALE GENOMIC DNA]</scope>
    <source>
        <strain evidence="1 2">P3M-1</strain>
    </source>
</reference>
<protein>
    <submittedName>
        <fullName evidence="1">Uncharacterized protein</fullName>
    </submittedName>
</protein>
<dbReference type="Proteomes" id="UP000050417">
    <property type="component" value="Unassembled WGS sequence"/>
</dbReference>
<keyword evidence="2" id="KW-1185">Reference proteome</keyword>
<evidence type="ECO:0000313" key="2">
    <source>
        <dbReference type="Proteomes" id="UP000050417"/>
    </source>
</evidence>
<dbReference type="EMBL" id="LGCL01000015">
    <property type="protein sequence ID" value="KPL79010.1"/>
    <property type="molecule type" value="Genomic_DNA"/>
</dbReference>
<name>A0A0N8GNT7_9CHLR</name>